<organism evidence="2 3">
    <name type="scientific">Neoroseomonas soli</name>
    <dbReference type="NCBI Taxonomy" id="1081025"/>
    <lineage>
        <taxon>Bacteria</taxon>
        <taxon>Pseudomonadati</taxon>
        <taxon>Pseudomonadota</taxon>
        <taxon>Alphaproteobacteria</taxon>
        <taxon>Acetobacterales</taxon>
        <taxon>Acetobacteraceae</taxon>
        <taxon>Neoroseomonas</taxon>
    </lineage>
</organism>
<feature type="non-terminal residue" evidence="2">
    <location>
        <position position="46"/>
    </location>
</feature>
<keyword evidence="3" id="KW-1185">Reference proteome</keyword>
<gene>
    <name evidence="2" type="ORF">GXW76_24585</name>
</gene>
<accession>A0A9X9X4P2</accession>
<evidence type="ECO:0000256" key="1">
    <source>
        <dbReference type="SAM" id="Phobius"/>
    </source>
</evidence>
<keyword evidence="1" id="KW-0472">Membrane</keyword>
<dbReference type="Proteomes" id="UP001138751">
    <property type="component" value="Unassembled WGS sequence"/>
</dbReference>
<keyword evidence="1" id="KW-1133">Transmembrane helix</keyword>
<proteinExistence type="predicted"/>
<feature type="transmembrane region" description="Helical" evidence="1">
    <location>
        <begin position="9"/>
        <end position="32"/>
    </location>
</feature>
<protein>
    <submittedName>
        <fullName evidence="2">Uncharacterized protein</fullName>
    </submittedName>
</protein>
<dbReference type="EMBL" id="JAAEDM010000146">
    <property type="protein sequence ID" value="MBR0674371.1"/>
    <property type="molecule type" value="Genomic_DNA"/>
</dbReference>
<name>A0A9X9X4P2_9PROT</name>
<evidence type="ECO:0000313" key="3">
    <source>
        <dbReference type="Proteomes" id="UP001138751"/>
    </source>
</evidence>
<keyword evidence="1" id="KW-0812">Transmembrane</keyword>
<dbReference type="AlphaFoldDB" id="A0A9X9X4P2"/>
<comment type="caution">
    <text evidence="2">The sequence shown here is derived from an EMBL/GenBank/DDBJ whole genome shotgun (WGS) entry which is preliminary data.</text>
</comment>
<reference evidence="2" key="1">
    <citation type="submission" date="2020-01" db="EMBL/GenBank/DDBJ databases">
        <authorList>
            <person name="Rat A."/>
        </authorList>
    </citation>
    <scope>NUCLEOTIDE SEQUENCE</scope>
    <source>
        <strain evidence="2">LMG 31231</strain>
    </source>
</reference>
<sequence length="46" mass="4761">MARGPSHRILLNLALDSVLALAALPLAVWLAAPGAWPEGGWWGGAL</sequence>
<reference evidence="2" key="2">
    <citation type="journal article" date="2021" name="Syst. Appl. Microbiol.">
        <title>Roseomonas hellenica sp. nov., isolated from roots of wild-growing Alkanna tinctoria.</title>
        <authorList>
            <person name="Rat A."/>
            <person name="Naranjo H.D."/>
            <person name="Lebbe L."/>
            <person name="Cnockaert M."/>
            <person name="Krigas N."/>
            <person name="Grigoriadou K."/>
            <person name="Maloupa E."/>
            <person name="Willems A."/>
        </authorList>
    </citation>
    <scope>NUCLEOTIDE SEQUENCE</scope>
    <source>
        <strain evidence="2">LMG 31231</strain>
    </source>
</reference>
<evidence type="ECO:0000313" key="2">
    <source>
        <dbReference type="EMBL" id="MBR0674371.1"/>
    </source>
</evidence>